<dbReference type="EMBL" id="CM010628">
    <property type="protein sequence ID" value="RID77109.1"/>
    <property type="molecule type" value="Genomic_DNA"/>
</dbReference>
<protein>
    <submittedName>
        <fullName evidence="1">Uncharacterized protein</fullName>
    </submittedName>
</protein>
<evidence type="ECO:0000313" key="2">
    <source>
        <dbReference type="Proteomes" id="UP000264353"/>
    </source>
</evidence>
<reference evidence="1 2" key="1">
    <citation type="submission" date="2018-06" db="EMBL/GenBank/DDBJ databases">
        <title>WGS assembly of Brassica rapa FPsc.</title>
        <authorList>
            <person name="Bowman J."/>
            <person name="Kohchi T."/>
            <person name="Yamato K."/>
            <person name="Jenkins J."/>
            <person name="Shu S."/>
            <person name="Ishizaki K."/>
            <person name="Yamaoka S."/>
            <person name="Nishihama R."/>
            <person name="Nakamura Y."/>
            <person name="Berger F."/>
            <person name="Adam C."/>
            <person name="Aki S."/>
            <person name="Althoff F."/>
            <person name="Araki T."/>
            <person name="Arteaga-Vazquez M."/>
            <person name="Balasubrmanian S."/>
            <person name="Bauer D."/>
            <person name="Boehm C."/>
            <person name="Briginshaw L."/>
            <person name="Caballero-Perez J."/>
            <person name="Catarino B."/>
            <person name="Chen F."/>
            <person name="Chiyoda S."/>
            <person name="Chovatia M."/>
            <person name="Davies K."/>
            <person name="Delmans M."/>
            <person name="Demura T."/>
            <person name="Dierschke T."/>
            <person name="Dolan L."/>
            <person name="Dorantes-Acosta A."/>
            <person name="Eklund D."/>
            <person name="Florent S."/>
            <person name="Flores-Sandoval E."/>
            <person name="Fujiyama A."/>
            <person name="Fukuzawa H."/>
            <person name="Galik B."/>
            <person name="Grimanelli D."/>
            <person name="Grimwood J."/>
            <person name="Grossniklaus U."/>
            <person name="Hamada T."/>
            <person name="Haseloff J."/>
            <person name="Hetherington A."/>
            <person name="Higo A."/>
            <person name="Hirakawa Y."/>
            <person name="Hundley H."/>
            <person name="Ikeda Y."/>
            <person name="Inoue K."/>
            <person name="Inoue S."/>
            <person name="Ishida S."/>
            <person name="Jia Q."/>
            <person name="Kakita M."/>
            <person name="Kanazawa T."/>
            <person name="Kawai Y."/>
            <person name="Kawashima T."/>
            <person name="Kennedy M."/>
            <person name="Kinose K."/>
            <person name="Kinoshita T."/>
            <person name="Kohara Y."/>
            <person name="Koide E."/>
            <person name="Komatsu K."/>
            <person name="Kopischke S."/>
            <person name="Kubo M."/>
            <person name="Kyozuka J."/>
            <person name="Lagercrantz U."/>
            <person name="Lin S."/>
            <person name="Lindquist E."/>
            <person name="Lipzen A."/>
            <person name="Lu C."/>
            <person name="Luna E."/>
            <person name="Martienssen R."/>
            <person name="Minamino N."/>
            <person name="Mizutani M."/>
            <person name="Mizutani M."/>
            <person name="Mochizuki N."/>
            <person name="Monte I."/>
            <person name="Mosher R."/>
            <person name="Nagasaki H."/>
            <person name="Nakagami H."/>
            <person name="Naramoto S."/>
            <person name="Nishitani K."/>
            <person name="Ohtani M."/>
            <person name="Okamoto T."/>
            <person name="Okumura M."/>
            <person name="Phillips J."/>
            <person name="Pollak B."/>
            <person name="Reinders A."/>
            <person name="Roevekamp M."/>
            <person name="Sano R."/>
            <person name="Sawa S."/>
            <person name="Schmid M."/>
            <person name="Shirakawa M."/>
            <person name="Solano R."/>
            <person name="Spunde A."/>
            <person name="Suetsugu N."/>
            <person name="Sugano S."/>
            <person name="Sugiyama A."/>
            <person name="Sun R."/>
            <person name="Suzuki Y."/>
            <person name="Takenaka M."/>
            <person name="Takezawa D."/>
            <person name="Tomogane H."/>
            <person name="Tsuzuki M."/>
            <person name="Ueda T."/>
            <person name="Umeda M."/>
            <person name="Ward J."/>
            <person name="Watanabe Y."/>
            <person name="Yazaki K."/>
            <person name="Yokoyama R."/>
            <person name="Yoshitake Y."/>
            <person name="Yotsui I."/>
            <person name="Zachgo S."/>
            <person name="Schmutz J."/>
        </authorList>
    </citation>
    <scope>NUCLEOTIDE SEQUENCE [LARGE SCALE GENOMIC DNA]</scope>
    <source>
        <strain evidence="2">cv. B-3</strain>
    </source>
</reference>
<proteinExistence type="predicted"/>
<sequence length="87" mass="10092">MIKQFKIKQTTIGLRHPRKDKNIISSQARRKAKALGGHCECFEKQALTSIIIDQKVKPKQRFHTDISHHEMISKKPIETANKVKQMD</sequence>
<dbReference type="Proteomes" id="UP000264353">
    <property type="component" value="Chromosome A1"/>
</dbReference>
<accession>A0A398AH73</accession>
<evidence type="ECO:0000313" key="1">
    <source>
        <dbReference type="EMBL" id="RID77109.1"/>
    </source>
</evidence>
<name>A0A398AH73_BRACM</name>
<gene>
    <name evidence="1" type="ORF">BRARA_A00040</name>
</gene>
<dbReference type="AlphaFoldDB" id="A0A398AH73"/>
<organism evidence="1 2">
    <name type="scientific">Brassica campestris</name>
    <name type="common">Field mustard</name>
    <dbReference type="NCBI Taxonomy" id="3711"/>
    <lineage>
        <taxon>Eukaryota</taxon>
        <taxon>Viridiplantae</taxon>
        <taxon>Streptophyta</taxon>
        <taxon>Embryophyta</taxon>
        <taxon>Tracheophyta</taxon>
        <taxon>Spermatophyta</taxon>
        <taxon>Magnoliopsida</taxon>
        <taxon>eudicotyledons</taxon>
        <taxon>Gunneridae</taxon>
        <taxon>Pentapetalae</taxon>
        <taxon>rosids</taxon>
        <taxon>malvids</taxon>
        <taxon>Brassicales</taxon>
        <taxon>Brassicaceae</taxon>
        <taxon>Brassiceae</taxon>
        <taxon>Brassica</taxon>
    </lineage>
</organism>